<gene>
    <name evidence="1" type="ORF">CMC5_051180</name>
</gene>
<organism evidence="1 2">
    <name type="scientific">Chondromyces crocatus</name>
    <dbReference type="NCBI Taxonomy" id="52"/>
    <lineage>
        <taxon>Bacteria</taxon>
        <taxon>Pseudomonadati</taxon>
        <taxon>Myxococcota</taxon>
        <taxon>Polyangia</taxon>
        <taxon>Polyangiales</taxon>
        <taxon>Polyangiaceae</taxon>
        <taxon>Chondromyces</taxon>
    </lineage>
</organism>
<protein>
    <submittedName>
        <fullName evidence="1">Uncharacterized protein</fullName>
    </submittedName>
</protein>
<name>A0A0K1EJB4_CHOCO</name>
<dbReference type="KEGG" id="ccro:CMC5_051180"/>
<dbReference type="AlphaFoldDB" id="A0A0K1EJB4"/>
<dbReference type="EMBL" id="CP012159">
    <property type="protein sequence ID" value="AKT40961.1"/>
    <property type="molecule type" value="Genomic_DNA"/>
</dbReference>
<reference evidence="1 2" key="1">
    <citation type="submission" date="2015-07" db="EMBL/GenBank/DDBJ databases">
        <title>Genome analysis of myxobacterium Chondromyces crocatus Cm c5 reveals a high potential for natural compound synthesis and the genetic basis for the loss of fruiting body formation.</title>
        <authorList>
            <person name="Zaburannyi N."/>
            <person name="Bunk B."/>
            <person name="Maier J."/>
            <person name="Overmann J."/>
            <person name="Mueller R."/>
        </authorList>
    </citation>
    <scope>NUCLEOTIDE SEQUENCE [LARGE SCALE GENOMIC DNA]</scope>
    <source>
        <strain evidence="1 2">Cm c5</strain>
    </source>
</reference>
<proteinExistence type="predicted"/>
<evidence type="ECO:0000313" key="2">
    <source>
        <dbReference type="Proteomes" id="UP000067626"/>
    </source>
</evidence>
<keyword evidence="2" id="KW-1185">Reference proteome</keyword>
<dbReference type="Proteomes" id="UP000067626">
    <property type="component" value="Chromosome"/>
</dbReference>
<evidence type="ECO:0000313" key="1">
    <source>
        <dbReference type="EMBL" id="AKT40961.1"/>
    </source>
</evidence>
<sequence>MRCYGNFRLSGEPLHDVTRLAMMCGPSNGMRRLSMEAVTGVVGQGRSEVSAPLSLHRGSCYRVFAVADRGIGDLDVVIRSSRGVAIATDAGEDAWPIVQPDRPFCALDDDEATLEFSARKGTGRFAAEVWALESGSAR</sequence>
<accession>A0A0K1EJB4</accession>
<dbReference type="STRING" id="52.CMC5_051180"/>